<dbReference type="CDD" id="cd06588">
    <property type="entry name" value="PhnB_like"/>
    <property type="match status" value="1"/>
</dbReference>
<feature type="domain" description="PhnB-like" evidence="1">
    <location>
        <begin position="5"/>
        <end position="117"/>
    </location>
</feature>
<dbReference type="AlphaFoldDB" id="A0A849HDZ4"/>
<keyword evidence="3" id="KW-1185">Reference proteome</keyword>
<accession>A0A849HDZ4</accession>
<comment type="caution">
    <text evidence="2">The sequence shown here is derived from an EMBL/GenBank/DDBJ whole genome shotgun (WGS) entry which is preliminary data.</text>
</comment>
<dbReference type="Proteomes" id="UP000588586">
    <property type="component" value="Unassembled WGS sequence"/>
</dbReference>
<reference evidence="2 3" key="1">
    <citation type="submission" date="2020-04" db="EMBL/GenBank/DDBJ databases">
        <title>Knoellia sp. isolate from air conditioner.</title>
        <authorList>
            <person name="Chea S."/>
            <person name="Kim D.-U."/>
        </authorList>
    </citation>
    <scope>NUCLEOTIDE SEQUENCE [LARGE SCALE GENOMIC DNA]</scope>
    <source>
        <strain evidence="2 3">DB2414S</strain>
    </source>
</reference>
<dbReference type="InterPro" id="IPR028973">
    <property type="entry name" value="PhnB-like"/>
</dbReference>
<dbReference type="PANTHER" id="PTHR33990:SF2">
    <property type="entry name" value="PHNB-LIKE DOMAIN-CONTAINING PROTEIN"/>
    <property type="match status" value="1"/>
</dbReference>
<dbReference type="RefSeq" id="WP_171245261.1">
    <property type="nucleotide sequence ID" value="NZ_JABEPQ010000006.1"/>
</dbReference>
<dbReference type="InterPro" id="IPR009725">
    <property type="entry name" value="3_dmu_93_MTrfase"/>
</dbReference>
<dbReference type="PANTHER" id="PTHR33990">
    <property type="entry name" value="PROTEIN YJDN-RELATED"/>
    <property type="match status" value="1"/>
</dbReference>
<evidence type="ECO:0000259" key="1">
    <source>
        <dbReference type="Pfam" id="PF06983"/>
    </source>
</evidence>
<organism evidence="2 3">
    <name type="scientific">Knoellia koreensis</name>
    <dbReference type="NCBI Taxonomy" id="2730921"/>
    <lineage>
        <taxon>Bacteria</taxon>
        <taxon>Bacillati</taxon>
        <taxon>Actinomycetota</taxon>
        <taxon>Actinomycetes</taxon>
        <taxon>Micrococcales</taxon>
        <taxon>Intrasporangiaceae</taxon>
        <taxon>Knoellia</taxon>
    </lineage>
</organism>
<evidence type="ECO:0000313" key="2">
    <source>
        <dbReference type="EMBL" id="NNM48140.1"/>
    </source>
</evidence>
<dbReference type="Pfam" id="PF06983">
    <property type="entry name" value="3-dmu-9_3-mt"/>
    <property type="match status" value="1"/>
</dbReference>
<proteinExistence type="predicted"/>
<dbReference type="EMBL" id="JABEPQ010000006">
    <property type="protein sequence ID" value="NNM48140.1"/>
    <property type="molecule type" value="Genomic_DNA"/>
</dbReference>
<dbReference type="SUPFAM" id="SSF54593">
    <property type="entry name" value="Glyoxalase/Bleomycin resistance protein/Dihydroxybiphenyl dioxygenase"/>
    <property type="match status" value="1"/>
</dbReference>
<protein>
    <submittedName>
        <fullName evidence="2">VOC family protein</fullName>
    </submittedName>
</protein>
<gene>
    <name evidence="2" type="ORF">HJG52_19310</name>
</gene>
<evidence type="ECO:0000313" key="3">
    <source>
        <dbReference type="Proteomes" id="UP000588586"/>
    </source>
</evidence>
<dbReference type="Gene3D" id="3.10.180.10">
    <property type="entry name" value="2,3-Dihydroxybiphenyl 1,2-Dioxygenase, domain 1"/>
    <property type="match status" value="1"/>
</dbReference>
<dbReference type="InterPro" id="IPR029068">
    <property type="entry name" value="Glyas_Bleomycin-R_OHBP_Dase"/>
</dbReference>
<name>A0A849HDZ4_9MICO</name>
<dbReference type="PIRSF" id="PIRSF021700">
    <property type="entry name" value="3_dmu_93_MTrfase"/>
    <property type="match status" value="1"/>
</dbReference>
<sequence length="159" mass="17311">MPRTYPCLWFDTQAEDAAQFYTSVFPNSEITTVARYPSSAGDRAGDVLTVAFELDGVPYVALNGGPQFTFDEAISITIDCKDQDEIDHYWTALTADGGEEGPCGWLKDRFGLSWQVVPENWDEIAASSDPDRAARVFDALMKMGKIDIAALEAAGDGTA</sequence>